<comment type="caution">
    <text evidence="2">The sequence shown here is derived from an EMBL/GenBank/DDBJ whole genome shotgun (WGS) entry which is preliminary data.</text>
</comment>
<dbReference type="Proteomes" id="UP000295124">
    <property type="component" value="Unassembled WGS sequence"/>
</dbReference>
<evidence type="ECO:0000313" key="2">
    <source>
        <dbReference type="EMBL" id="TDD55723.1"/>
    </source>
</evidence>
<evidence type="ECO:0000313" key="3">
    <source>
        <dbReference type="Proteomes" id="UP000295124"/>
    </source>
</evidence>
<protein>
    <submittedName>
        <fullName evidence="2">Uncharacterized protein</fullName>
    </submittedName>
</protein>
<feature type="transmembrane region" description="Helical" evidence="1">
    <location>
        <begin position="46"/>
        <end position="64"/>
    </location>
</feature>
<name>A0A4R4ZBM8_9ACTN</name>
<keyword evidence="1" id="KW-0812">Transmembrane</keyword>
<gene>
    <name evidence="2" type="ORF">E1263_25965</name>
</gene>
<keyword evidence="1" id="KW-1133">Transmembrane helix</keyword>
<accession>A0A4R4ZBM8</accession>
<dbReference type="AlphaFoldDB" id="A0A4R4ZBM8"/>
<proteinExistence type="predicted"/>
<organism evidence="2 3">
    <name type="scientific">Kribbella antibiotica</name>
    <dbReference type="NCBI Taxonomy" id="190195"/>
    <lineage>
        <taxon>Bacteria</taxon>
        <taxon>Bacillati</taxon>
        <taxon>Actinomycetota</taxon>
        <taxon>Actinomycetes</taxon>
        <taxon>Propionibacteriales</taxon>
        <taxon>Kribbellaceae</taxon>
        <taxon>Kribbella</taxon>
    </lineage>
</organism>
<sequence>MNLEDELRTLGRSMEVPPVDSELTAAVLARVAGVPVRRRLRDRWRAFVAGLCVLLAGLALTPPVRATVAEWLRIGGVQAVPGGAAPRSAPPVPSVSGQLSLEEAARVAGFTPALPKDLGAPSAVDASPGFVAMSWGGLRLEQFRSGISPLYLKQHYDALEYIEAVNGYWFSTPHELLLVNTQVLRIAGPTLVWERTGTTFRLEGADKQRATQVAAGTS</sequence>
<evidence type="ECO:0000256" key="1">
    <source>
        <dbReference type="SAM" id="Phobius"/>
    </source>
</evidence>
<dbReference type="RefSeq" id="WP_132171857.1">
    <property type="nucleotide sequence ID" value="NZ_SMKX01000087.1"/>
</dbReference>
<keyword evidence="3" id="KW-1185">Reference proteome</keyword>
<keyword evidence="1" id="KW-0472">Membrane</keyword>
<dbReference type="OrthoDB" id="4328209at2"/>
<reference evidence="2 3" key="1">
    <citation type="submission" date="2019-03" db="EMBL/GenBank/DDBJ databases">
        <title>Draft genome sequences of novel Actinobacteria.</title>
        <authorList>
            <person name="Sahin N."/>
            <person name="Ay H."/>
            <person name="Saygin H."/>
        </authorList>
    </citation>
    <scope>NUCLEOTIDE SEQUENCE [LARGE SCALE GENOMIC DNA]</scope>
    <source>
        <strain evidence="2 3">JCM 13523</strain>
    </source>
</reference>
<dbReference type="EMBL" id="SMKX01000087">
    <property type="protein sequence ID" value="TDD55723.1"/>
    <property type="molecule type" value="Genomic_DNA"/>
</dbReference>